<keyword evidence="4" id="KW-0732">Signal</keyword>
<dbReference type="InterPro" id="IPR019734">
    <property type="entry name" value="TPR_rpt"/>
</dbReference>
<dbReference type="PROSITE" id="PS50005">
    <property type="entry name" value="TPR"/>
    <property type="match status" value="1"/>
</dbReference>
<evidence type="ECO:0000313" key="5">
    <source>
        <dbReference type="EMBL" id="PRC92429.1"/>
    </source>
</evidence>
<dbReference type="InterPro" id="IPR011990">
    <property type="entry name" value="TPR-like_helical_dom_sf"/>
</dbReference>
<gene>
    <name evidence="5" type="ORF">S2091_2804</name>
</gene>
<name>A0A2S9GXJ0_9BURK</name>
<dbReference type="Gene3D" id="1.25.40.10">
    <property type="entry name" value="Tetratricopeptide repeat domain"/>
    <property type="match status" value="1"/>
</dbReference>
<keyword evidence="2 3" id="KW-0802">TPR repeat</keyword>
<dbReference type="SUPFAM" id="SSF48452">
    <property type="entry name" value="TPR-like"/>
    <property type="match status" value="1"/>
</dbReference>
<comment type="caution">
    <text evidence="5">The sequence shown here is derived from an EMBL/GenBank/DDBJ whole genome shotgun (WGS) entry which is preliminary data.</text>
</comment>
<dbReference type="PANTHER" id="PTHR44943">
    <property type="entry name" value="CELLULOSE SYNTHASE OPERON PROTEIN C"/>
    <property type="match status" value="1"/>
</dbReference>
<evidence type="ECO:0000256" key="4">
    <source>
        <dbReference type="SAM" id="SignalP"/>
    </source>
</evidence>
<evidence type="ECO:0000256" key="2">
    <source>
        <dbReference type="ARBA" id="ARBA00022803"/>
    </source>
</evidence>
<dbReference type="AlphaFoldDB" id="A0A2S9GXJ0"/>
<evidence type="ECO:0000256" key="1">
    <source>
        <dbReference type="ARBA" id="ARBA00022737"/>
    </source>
</evidence>
<dbReference type="InterPro" id="IPR051685">
    <property type="entry name" value="Ycf3/AcsC/BcsC/TPR_MFPF"/>
</dbReference>
<dbReference type="OrthoDB" id="8929480at2"/>
<evidence type="ECO:0000256" key="3">
    <source>
        <dbReference type="PROSITE-ProRule" id="PRU00339"/>
    </source>
</evidence>
<protein>
    <submittedName>
        <fullName evidence="5">Tetratricopeptide repeat</fullName>
    </submittedName>
</protein>
<feature type="repeat" description="TPR" evidence="3">
    <location>
        <begin position="195"/>
        <end position="228"/>
    </location>
</feature>
<reference evidence="5 6" key="1">
    <citation type="submission" date="2018-02" db="EMBL/GenBank/DDBJ databases">
        <title>Solimicrobium silvestre gen. nov., sp. nov., isolated from alpine forest soil.</title>
        <authorList>
            <person name="Margesin R."/>
            <person name="Albuquerque L."/>
            <person name="Zhang D.-C."/>
            <person name="Froufe H.J.C."/>
            <person name="Severino R."/>
            <person name="Roxo I."/>
            <person name="Egas C."/>
            <person name="Da Costa M.S."/>
        </authorList>
    </citation>
    <scope>NUCLEOTIDE SEQUENCE [LARGE SCALE GENOMIC DNA]</scope>
    <source>
        <strain evidence="5 6">S20-91</strain>
    </source>
</reference>
<dbReference type="Pfam" id="PF13181">
    <property type="entry name" value="TPR_8"/>
    <property type="match status" value="1"/>
</dbReference>
<proteinExistence type="predicted"/>
<dbReference type="EMBL" id="PUGF01000013">
    <property type="protein sequence ID" value="PRC92429.1"/>
    <property type="molecule type" value="Genomic_DNA"/>
</dbReference>
<accession>A0A2S9GXJ0</accession>
<evidence type="ECO:0000313" key="6">
    <source>
        <dbReference type="Proteomes" id="UP000237839"/>
    </source>
</evidence>
<keyword evidence="6" id="KW-1185">Reference proteome</keyword>
<dbReference type="PANTHER" id="PTHR44943:SF8">
    <property type="entry name" value="TPR REPEAT-CONTAINING PROTEIN MJ0263"/>
    <property type="match status" value="1"/>
</dbReference>
<organism evidence="5 6">
    <name type="scientific">Solimicrobium silvestre</name>
    <dbReference type="NCBI Taxonomy" id="2099400"/>
    <lineage>
        <taxon>Bacteria</taxon>
        <taxon>Pseudomonadati</taxon>
        <taxon>Pseudomonadota</taxon>
        <taxon>Betaproteobacteria</taxon>
        <taxon>Burkholderiales</taxon>
        <taxon>Oxalobacteraceae</taxon>
        <taxon>Solimicrobium</taxon>
    </lineage>
</organism>
<feature type="chain" id="PRO_5015547248" evidence="4">
    <location>
        <begin position="22"/>
        <end position="422"/>
    </location>
</feature>
<sequence>MKIKCLILSVCGFCFFNTGWAQDVPTSDPASAVAQSDSAEDNLQLQLVNEGAKLVASGKSAEAISNYFDKVIATYEAKYGNSKIKIYSARSSTESLAYMLEAANNKVSAKVVSSVWSMAFFLKSYALIEIHRPADSYPFLDKALEMSPKNSHFLSELGNRYQNQKNWTKALETYQLAEEAAKGFSPENSKKIDLGQAWRGLAFVYVEQNRLDEAEAIYLKCLELSSADSAAARELKYVRGLKAKHAGLQNLVPYTHMPTGIVFPVKVENYQLSQIQNLELSQPGQGIKISYVNPDNFNAEISVFNSGLTPMPTSATDPAIQNLRNKEVDSLLNQAKSVGGPGAVLPRKTISLAGSWPTANGKIDLLSDAFIVYPQGRATNDNLYIWIAKGFIWKVRVTKVAGTLTSETPVNFLKYVMELSAS</sequence>
<dbReference type="SMART" id="SM00028">
    <property type="entry name" value="TPR"/>
    <property type="match status" value="3"/>
</dbReference>
<dbReference type="Proteomes" id="UP000237839">
    <property type="component" value="Unassembled WGS sequence"/>
</dbReference>
<keyword evidence="1" id="KW-0677">Repeat</keyword>
<feature type="signal peptide" evidence="4">
    <location>
        <begin position="1"/>
        <end position="21"/>
    </location>
</feature>